<dbReference type="PANTHER" id="PTHR18834:SF2">
    <property type="entry name" value="STEROID RECEPTOR RNA ACTIVATOR 1"/>
    <property type="match status" value="1"/>
</dbReference>
<reference evidence="3 4" key="1">
    <citation type="journal article" date="2013" name="Nature">
        <title>Insights into bilaterian evolution from three spiralian genomes.</title>
        <authorList>
            <person name="Simakov O."/>
            <person name="Marletaz F."/>
            <person name="Cho S.J."/>
            <person name="Edsinger-Gonzales E."/>
            <person name="Havlak P."/>
            <person name="Hellsten U."/>
            <person name="Kuo D.H."/>
            <person name="Larsson T."/>
            <person name="Lv J."/>
            <person name="Arendt D."/>
            <person name="Savage R."/>
            <person name="Osoegawa K."/>
            <person name="de Jong P."/>
            <person name="Grimwood J."/>
            <person name="Chapman J.A."/>
            <person name="Shapiro H."/>
            <person name="Aerts A."/>
            <person name="Otillar R.P."/>
            <person name="Terry A.Y."/>
            <person name="Boore J.L."/>
            <person name="Grigoriev I.V."/>
            <person name="Lindberg D.R."/>
            <person name="Seaver E.C."/>
            <person name="Weisblat D.A."/>
            <person name="Putnam N.H."/>
            <person name="Rokhsar D.S."/>
        </authorList>
    </citation>
    <scope>NUCLEOTIDE SEQUENCE [LARGE SCALE GENOMIC DNA]</scope>
</reference>
<evidence type="ECO:0000259" key="2">
    <source>
        <dbReference type="Pfam" id="PF07304"/>
    </source>
</evidence>
<dbReference type="OMA" id="VPGIQHD"/>
<protein>
    <recommendedName>
        <fullName evidence="2">SRA1/Sec31 domain-containing protein</fullName>
    </recommendedName>
</protein>
<dbReference type="Proteomes" id="UP000030746">
    <property type="component" value="Unassembled WGS sequence"/>
</dbReference>
<dbReference type="GO" id="GO:0006357">
    <property type="term" value="P:regulation of transcription by RNA polymerase II"/>
    <property type="evidence" value="ECO:0007669"/>
    <property type="project" value="InterPro"/>
</dbReference>
<name>V3ZQR0_LOTGI</name>
<dbReference type="OrthoDB" id="5982138at2759"/>
<feature type="domain" description="SRA1/Sec31" evidence="2">
    <location>
        <begin position="96"/>
        <end position="230"/>
    </location>
</feature>
<feature type="region of interest" description="Disordered" evidence="1">
    <location>
        <begin position="46"/>
        <end position="69"/>
    </location>
</feature>
<dbReference type="GO" id="GO:0003713">
    <property type="term" value="F:transcription coactivator activity"/>
    <property type="evidence" value="ECO:0007669"/>
    <property type="project" value="InterPro"/>
</dbReference>
<feature type="region of interest" description="Disordered" evidence="1">
    <location>
        <begin position="225"/>
        <end position="279"/>
    </location>
</feature>
<dbReference type="GO" id="GO:0005634">
    <property type="term" value="C:nucleus"/>
    <property type="evidence" value="ECO:0007669"/>
    <property type="project" value="TreeGrafter"/>
</dbReference>
<evidence type="ECO:0000313" key="3">
    <source>
        <dbReference type="EMBL" id="ESO93758.1"/>
    </source>
</evidence>
<dbReference type="CTD" id="20247688"/>
<evidence type="ECO:0000256" key="1">
    <source>
        <dbReference type="SAM" id="MobiDB-lite"/>
    </source>
</evidence>
<gene>
    <name evidence="3" type="ORF">LOTGIDRAFT_228534</name>
</gene>
<feature type="compositionally biased region" description="Low complexity" evidence="1">
    <location>
        <begin position="225"/>
        <end position="235"/>
    </location>
</feature>
<dbReference type="Gene3D" id="1.20.940.10">
    <property type="entry name" value="Functional domain of the splicing factor Prp18"/>
    <property type="match status" value="1"/>
</dbReference>
<feature type="region of interest" description="Disordered" evidence="1">
    <location>
        <begin position="1"/>
        <end position="20"/>
    </location>
</feature>
<dbReference type="RefSeq" id="XP_009055386.1">
    <property type="nucleotide sequence ID" value="XM_009057138.1"/>
</dbReference>
<organism evidence="3 4">
    <name type="scientific">Lottia gigantea</name>
    <name type="common">Giant owl limpet</name>
    <dbReference type="NCBI Taxonomy" id="225164"/>
    <lineage>
        <taxon>Eukaryota</taxon>
        <taxon>Metazoa</taxon>
        <taxon>Spiralia</taxon>
        <taxon>Lophotrochozoa</taxon>
        <taxon>Mollusca</taxon>
        <taxon>Gastropoda</taxon>
        <taxon>Patellogastropoda</taxon>
        <taxon>Lottioidea</taxon>
        <taxon>Lottiidae</taxon>
        <taxon>Lottia</taxon>
    </lineage>
</organism>
<evidence type="ECO:0000313" key="4">
    <source>
        <dbReference type="Proteomes" id="UP000030746"/>
    </source>
</evidence>
<keyword evidence="4" id="KW-1185">Reference proteome</keyword>
<dbReference type="HOGENOM" id="CLU_081395_0_0_1"/>
<accession>V3ZQR0</accession>
<dbReference type="EMBL" id="KB201890">
    <property type="protein sequence ID" value="ESO93758.1"/>
    <property type="molecule type" value="Genomic_DNA"/>
</dbReference>
<dbReference type="InterPro" id="IPR009917">
    <property type="entry name" value="SRA1/Sec31"/>
</dbReference>
<feature type="non-terminal residue" evidence="3">
    <location>
        <position position="1"/>
    </location>
</feature>
<dbReference type="InterPro" id="IPR040243">
    <property type="entry name" value="Steroid_recept_RNA_1"/>
</dbReference>
<sequence length="279" mass="30763">MAAPRPGNDERGWNDPPMFDYVSPIAIANEASTQKKTQLNKRVAFPLSGTTSSPDAVLNPDQGPPKLTPEFQILPPATTLETPTPVPMLVPSLVPTPTPCVPTTPLPVCPGEQCLNDLVSKLGIEQSELQSYVYKHFNEMVTKLQQDKLQGRAGEDVKRRLGLMNELWSEGKLSDPVKLKISNILLALKENNLKTANQLHVSLMVDHTHEVNHFMVAIKRLVQEQQNESESSNQETASQDTMPQIPLFKPPPVEIAPKIPCFATDQPSTDTPQRPVEDG</sequence>
<dbReference type="STRING" id="225164.V3ZQR0"/>
<dbReference type="GeneID" id="20247688"/>
<dbReference type="KEGG" id="lgi:LOTGIDRAFT_228534"/>
<dbReference type="Pfam" id="PF07304">
    <property type="entry name" value="SRA1"/>
    <property type="match status" value="1"/>
</dbReference>
<dbReference type="AlphaFoldDB" id="V3ZQR0"/>
<proteinExistence type="predicted"/>
<dbReference type="PANTHER" id="PTHR18834">
    <property type="entry name" value="STEROID RECEPTOR RNA ACTIVATOR 1"/>
    <property type="match status" value="1"/>
</dbReference>